<dbReference type="AlphaFoldDB" id="A0A8H7CH82"/>
<dbReference type="Proteomes" id="UP000620124">
    <property type="component" value="Unassembled WGS sequence"/>
</dbReference>
<dbReference type="OrthoDB" id="2953701at2759"/>
<feature type="domain" description="Ricin B lectin" evidence="2">
    <location>
        <begin position="230"/>
        <end position="344"/>
    </location>
</feature>
<gene>
    <name evidence="3" type="ORF">MVEN_02173200</name>
</gene>
<evidence type="ECO:0000259" key="2">
    <source>
        <dbReference type="SMART" id="SM00458"/>
    </source>
</evidence>
<dbReference type="EMBL" id="JACAZI010000023">
    <property type="protein sequence ID" value="KAF7336251.1"/>
    <property type="molecule type" value="Genomic_DNA"/>
</dbReference>
<keyword evidence="1" id="KW-0732">Signal</keyword>
<sequence>MLASTPTFFCLVASFLVALPSATAAHATAGEKMIFGVQTVVSNGSYLCLSERSDLSVNVIACTQPPETIAWAVTAGSAASTTPPLGTITYQYVPTATSPRNGTFCLAVNVTTSNIATVQDGTNVILKPCVSTDVTQQWAVREGDGTIRLGNGNKCLHPVFSTVGYTVQVTTCAAGSVDQKWTPIPKPPSRGIAGYEPGSTNMVIYRVGSSVDCFTAPLGSVVSGIVTLTACTFSSELPESTIQNLTFVAGSSFVGKGAPGAITVDVTGGPCLDLVTQTTNDTSVDYLGIRPCNGSLTQQWQVNNDSTISLANTNKCISGAAVPQTKLQVVDCVPGNVNQTWTTLQVSHTPLKF</sequence>
<keyword evidence="4" id="KW-1185">Reference proteome</keyword>
<evidence type="ECO:0000256" key="1">
    <source>
        <dbReference type="SAM" id="SignalP"/>
    </source>
</evidence>
<protein>
    <recommendedName>
        <fullName evidence="2">Ricin B lectin domain-containing protein</fullName>
    </recommendedName>
</protein>
<proteinExistence type="predicted"/>
<accession>A0A8H7CH82</accession>
<evidence type="ECO:0000313" key="3">
    <source>
        <dbReference type="EMBL" id="KAF7336251.1"/>
    </source>
</evidence>
<organism evidence="3 4">
    <name type="scientific">Mycena venus</name>
    <dbReference type="NCBI Taxonomy" id="2733690"/>
    <lineage>
        <taxon>Eukaryota</taxon>
        <taxon>Fungi</taxon>
        <taxon>Dikarya</taxon>
        <taxon>Basidiomycota</taxon>
        <taxon>Agaricomycotina</taxon>
        <taxon>Agaricomycetes</taxon>
        <taxon>Agaricomycetidae</taxon>
        <taxon>Agaricales</taxon>
        <taxon>Marasmiineae</taxon>
        <taxon>Mycenaceae</taxon>
        <taxon>Mycena</taxon>
    </lineage>
</organism>
<dbReference type="SMART" id="SM00458">
    <property type="entry name" value="RICIN"/>
    <property type="match status" value="2"/>
</dbReference>
<feature type="signal peptide" evidence="1">
    <location>
        <begin position="1"/>
        <end position="24"/>
    </location>
</feature>
<feature type="chain" id="PRO_5034287847" description="Ricin B lectin domain-containing protein" evidence="1">
    <location>
        <begin position="25"/>
        <end position="353"/>
    </location>
</feature>
<feature type="domain" description="Ricin B lectin" evidence="2">
    <location>
        <begin position="92"/>
        <end position="229"/>
    </location>
</feature>
<dbReference type="SUPFAM" id="SSF50370">
    <property type="entry name" value="Ricin B-like lectins"/>
    <property type="match status" value="2"/>
</dbReference>
<comment type="caution">
    <text evidence="3">The sequence shown here is derived from an EMBL/GenBank/DDBJ whole genome shotgun (WGS) entry which is preliminary data.</text>
</comment>
<evidence type="ECO:0000313" key="4">
    <source>
        <dbReference type="Proteomes" id="UP000620124"/>
    </source>
</evidence>
<dbReference type="Pfam" id="PF00652">
    <property type="entry name" value="Ricin_B_lectin"/>
    <property type="match status" value="2"/>
</dbReference>
<reference evidence="3" key="1">
    <citation type="submission" date="2020-05" db="EMBL/GenBank/DDBJ databases">
        <title>Mycena genomes resolve the evolution of fungal bioluminescence.</title>
        <authorList>
            <person name="Tsai I.J."/>
        </authorList>
    </citation>
    <scope>NUCLEOTIDE SEQUENCE</scope>
    <source>
        <strain evidence="3">CCC161011</strain>
    </source>
</reference>
<dbReference type="Gene3D" id="2.80.10.50">
    <property type="match status" value="2"/>
</dbReference>
<dbReference type="PROSITE" id="PS50231">
    <property type="entry name" value="RICIN_B_LECTIN"/>
    <property type="match status" value="2"/>
</dbReference>
<dbReference type="InterPro" id="IPR035992">
    <property type="entry name" value="Ricin_B-like_lectins"/>
</dbReference>
<name>A0A8H7CH82_9AGAR</name>
<dbReference type="InterPro" id="IPR000772">
    <property type="entry name" value="Ricin_B_lectin"/>
</dbReference>